<dbReference type="GeneID" id="26306627"/>
<dbReference type="Proteomes" id="UP000053758">
    <property type="component" value="Unassembled WGS sequence"/>
</dbReference>
<evidence type="ECO:0000256" key="8">
    <source>
        <dbReference type="ARBA" id="ARBA00023136"/>
    </source>
</evidence>
<dbReference type="GO" id="GO:0006896">
    <property type="term" value="P:Golgi to vacuole transport"/>
    <property type="evidence" value="ECO:0007669"/>
    <property type="project" value="TreeGrafter"/>
</dbReference>
<evidence type="ECO:0000256" key="2">
    <source>
        <dbReference type="ARBA" id="ARBA00006108"/>
    </source>
</evidence>
<dbReference type="GO" id="GO:0005484">
    <property type="term" value="F:SNAP receptor activity"/>
    <property type="evidence" value="ECO:0007669"/>
    <property type="project" value="TreeGrafter"/>
</dbReference>
<keyword evidence="7" id="KW-0175">Coiled coil</keyword>
<evidence type="ECO:0000313" key="10">
    <source>
        <dbReference type="Proteomes" id="UP000053758"/>
    </source>
</evidence>
<keyword evidence="3" id="KW-0813">Transport</keyword>
<dbReference type="GO" id="GO:0031902">
    <property type="term" value="C:late endosome membrane"/>
    <property type="evidence" value="ECO:0007669"/>
    <property type="project" value="TreeGrafter"/>
</dbReference>
<keyword evidence="6" id="KW-1133">Transmembrane helix</keyword>
<evidence type="ECO:0000256" key="7">
    <source>
        <dbReference type="ARBA" id="ARBA00023054"/>
    </source>
</evidence>
<dbReference type="GO" id="GO:0005829">
    <property type="term" value="C:cytosol"/>
    <property type="evidence" value="ECO:0007669"/>
    <property type="project" value="GOC"/>
</dbReference>
<dbReference type="PANTHER" id="PTHR21230:SF26">
    <property type="entry name" value="VESICLE TRANSPORT THROUGH INTERACTION WITH T-SNARES HOMOLOG 1A"/>
    <property type="match status" value="1"/>
</dbReference>
<proteinExistence type="inferred from homology"/>
<dbReference type="GO" id="GO:0005794">
    <property type="term" value="C:Golgi apparatus"/>
    <property type="evidence" value="ECO:0007669"/>
    <property type="project" value="TreeGrafter"/>
</dbReference>
<comment type="subcellular location">
    <subcellularLocation>
        <location evidence="1">Membrane</location>
        <topology evidence="1">Single-pass type IV membrane protein</topology>
    </subcellularLocation>
</comment>
<dbReference type="GO" id="GO:0000149">
    <property type="term" value="F:SNARE binding"/>
    <property type="evidence" value="ECO:0007669"/>
    <property type="project" value="TreeGrafter"/>
</dbReference>
<dbReference type="InterPro" id="IPR010989">
    <property type="entry name" value="SNARE"/>
</dbReference>
<dbReference type="CDD" id="cd15862">
    <property type="entry name" value="SNARE_Vti1"/>
    <property type="match status" value="1"/>
</dbReference>
<dbReference type="GO" id="GO:0005789">
    <property type="term" value="C:endoplasmic reticulum membrane"/>
    <property type="evidence" value="ECO:0007669"/>
    <property type="project" value="TreeGrafter"/>
</dbReference>
<dbReference type="GO" id="GO:0006886">
    <property type="term" value="P:intracellular protein transport"/>
    <property type="evidence" value="ECO:0007669"/>
    <property type="project" value="InterPro"/>
</dbReference>
<keyword evidence="8" id="KW-0472">Membrane</keyword>
<evidence type="ECO:0000256" key="4">
    <source>
        <dbReference type="ARBA" id="ARBA00022692"/>
    </source>
</evidence>
<accession>A0A081CLG7</accession>
<dbReference type="SUPFAM" id="SSF47661">
    <property type="entry name" value="t-snare proteins"/>
    <property type="match status" value="1"/>
</dbReference>
<keyword evidence="10" id="KW-1185">Reference proteome</keyword>
<dbReference type="PANTHER" id="PTHR21230">
    <property type="entry name" value="VESICLE TRANSPORT V-SNARE PROTEIN VTI1-RELATED"/>
    <property type="match status" value="1"/>
</dbReference>
<dbReference type="AlphaFoldDB" id="A0A081CLG7"/>
<dbReference type="PROSITE" id="PS50192">
    <property type="entry name" value="T_SNARE"/>
    <property type="match status" value="1"/>
</dbReference>
<dbReference type="GO" id="GO:0031201">
    <property type="term" value="C:SNARE complex"/>
    <property type="evidence" value="ECO:0007669"/>
    <property type="project" value="TreeGrafter"/>
</dbReference>
<comment type="similarity">
    <text evidence="2">Belongs to the VTI1 family.</text>
</comment>
<dbReference type="InterPro" id="IPR000727">
    <property type="entry name" value="T_SNARE_dom"/>
</dbReference>
<dbReference type="GO" id="GO:0042147">
    <property type="term" value="P:retrograde transport, endosome to Golgi"/>
    <property type="evidence" value="ECO:0007669"/>
    <property type="project" value="TreeGrafter"/>
</dbReference>
<dbReference type="Pfam" id="PF12352">
    <property type="entry name" value="V-SNARE_C"/>
    <property type="match status" value="1"/>
</dbReference>
<dbReference type="FunFam" id="1.20.5.110:FF:000002">
    <property type="entry name" value="Vesicle transport through interaction with t-SNAREsB"/>
    <property type="match status" value="1"/>
</dbReference>
<dbReference type="GO" id="GO:0016236">
    <property type="term" value="P:macroautophagy"/>
    <property type="evidence" value="ECO:0007669"/>
    <property type="project" value="TreeGrafter"/>
</dbReference>
<keyword evidence="4" id="KW-0812">Transmembrane</keyword>
<dbReference type="OrthoDB" id="430637at2759"/>
<dbReference type="GO" id="GO:0048280">
    <property type="term" value="P:vesicle fusion with Golgi apparatus"/>
    <property type="evidence" value="ECO:0007669"/>
    <property type="project" value="TreeGrafter"/>
</dbReference>
<sequence>MSELFDSYASDLQQLKDGIRQKIDSAKSQNGEAKKSTLRRAEMELEEAEEVISQMDIEVQGFPQSVRSRFSVQIRGFKQEIQGLTKEVRAGLASSSSGSGGAAYNPAYADDDADLEAADSATANRQRLLQGTASLEDGTRRLEESNRLALETEDLGADILRDLRSQREQIENSRDTLRQADQSIDRSSKTLSKMIRRAKQQKLVTVGIIVCLVLLILLILYNKFF</sequence>
<dbReference type="GO" id="GO:0006891">
    <property type="term" value="P:intra-Golgi vesicle-mediated transport"/>
    <property type="evidence" value="ECO:0007669"/>
    <property type="project" value="TreeGrafter"/>
</dbReference>
<evidence type="ECO:0000256" key="3">
    <source>
        <dbReference type="ARBA" id="ARBA00022448"/>
    </source>
</evidence>
<reference evidence="10" key="1">
    <citation type="journal article" date="2014" name="Genome Announc.">
        <title>Draft Genome Sequence of the Yeast Pseudozyma antarctica Type Strain JCM10317, a Producer of the Glycolipid Biosurfactants, Mannosylerythritol Lipids.</title>
        <authorList>
            <person name="Saika A."/>
            <person name="Koike H."/>
            <person name="Hori T."/>
            <person name="Fukuoka T."/>
            <person name="Sato S."/>
            <person name="Habe H."/>
            <person name="Kitamoto D."/>
            <person name="Morita T."/>
        </authorList>
    </citation>
    <scope>NUCLEOTIDE SEQUENCE [LARGE SCALE GENOMIC DNA]</scope>
    <source>
        <strain evidence="10">JCM 10317</strain>
    </source>
</reference>
<dbReference type="SMART" id="SM00397">
    <property type="entry name" value="t_SNARE"/>
    <property type="match status" value="1"/>
</dbReference>
<evidence type="ECO:0000313" key="9">
    <source>
        <dbReference type="EMBL" id="GAK67513.1"/>
    </source>
</evidence>
<evidence type="ECO:0000256" key="1">
    <source>
        <dbReference type="ARBA" id="ARBA00004211"/>
    </source>
</evidence>
<protein>
    <submittedName>
        <fullName evidence="9">Vesicle transport v-snare protein vti1</fullName>
    </submittedName>
</protein>
<dbReference type="Gene3D" id="1.20.58.400">
    <property type="entry name" value="t-snare proteins"/>
    <property type="match status" value="1"/>
</dbReference>
<name>A0A081CLG7_PSEA2</name>
<keyword evidence="5" id="KW-0653">Protein transport</keyword>
<dbReference type="InterPro" id="IPR038407">
    <property type="entry name" value="v-SNARE_N_sf"/>
</dbReference>
<dbReference type="HOGENOM" id="CLU_075474_0_1_1"/>
<organism evidence="9 10">
    <name type="scientific">Pseudozyma antarctica</name>
    <name type="common">Yeast</name>
    <name type="synonym">Candida antarctica</name>
    <dbReference type="NCBI Taxonomy" id="84753"/>
    <lineage>
        <taxon>Eukaryota</taxon>
        <taxon>Fungi</taxon>
        <taxon>Dikarya</taxon>
        <taxon>Basidiomycota</taxon>
        <taxon>Ustilaginomycotina</taxon>
        <taxon>Ustilaginomycetes</taxon>
        <taxon>Ustilaginales</taxon>
        <taxon>Ustilaginaceae</taxon>
        <taxon>Moesziomyces</taxon>
    </lineage>
</organism>
<dbReference type="Pfam" id="PF05008">
    <property type="entry name" value="V-SNARE"/>
    <property type="match status" value="1"/>
</dbReference>
<dbReference type="EMBL" id="DF830086">
    <property type="protein sequence ID" value="GAK67513.1"/>
    <property type="molecule type" value="Genomic_DNA"/>
</dbReference>
<dbReference type="GO" id="GO:0012507">
    <property type="term" value="C:ER to Golgi transport vesicle membrane"/>
    <property type="evidence" value="ECO:0007669"/>
    <property type="project" value="TreeGrafter"/>
</dbReference>
<evidence type="ECO:0000256" key="6">
    <source>
        <dbReference type="ARBA" id="ARBA00022989"/>
    </source>
</evidence>
<dbReference type="RefSeq" id="XP_014654161.1">
    <property type="nucleotide sequence ID" value="XM_014798675.1"/>
</dbReference>
<evidence type="ECO:0000256" key="5">
    <source>
        <dbReference type="ARBA" id="ARBA00022927"/>
    </source>
</evidence>
<dbReference type="Gene3D" id="1.20.5.110">
    <property type="match status" value="1"/>
</dbReference>
<dbReference type="SUPFAM" id="SSF58038">
    <property type="entry name" value="SNARE fusion complex"/>
    <property type="match status" value="1"/>
</dbReference>
<gene>
    <name evidence="9" type="ORF">PAN0_019d5741</name>
</gene>
<dbReference type="InterPro" id="IPR007705">
    <property type="entry name" value="Vesicle_trsprt_v-SNARE_N"/>
</dbReference>